<reference evidence="9 10" key="1">
    <citation type="submission" date="2021-03" db="EMBL/GenBank/DDBJ databases">
        <title>Whole genome shotgun sequence of Actinoplanes toevensis NBRC 105298.</title>
        <authorList>
            <person name="Komaki H."/>
            <person name="Tamura T."/>
        </authorList>
    </citation>
    <scope>NUCLEOTIDE SEQUENCE [LARGE SCALE GENOMIC DNA]</scope>
    <source>
        <strain evidence="9 10">NBRC 105298</strain>
    </source>
</reference>
<comment type="caution">
    <text evidence="9">The sequence shown here is derived from an EMBL/GenBank/DDBJ whole genome shotgun (WGS) entry which is preliminary data.</text>
</comment>
<evidence type="ECO:0000313" key="9">
    <source>
        <dbReference type="EMBL" id="GIM89038.1"/>
    </source>
</evidence>
<keyword evidence="3" id="KW-0813">Transport</keyword>
<keyword evidence="10" id="KW-1185">Reference proteome</keyword>
<dbReference type="Gene3D" id="1.10.3470.10">
    <property type="entry name" value="ABC transporter involved in vitamin B12 uptake, BtuC"/>
    <property type="match status" value="1"/>
</dbReference>
<protein>
    <submittedName>
        <fullName evidence="9">Iron ABC transporter permease</fullName>
    </submittedName>
</protein>
<dbReference type="GO" id="GO:0005886">
    <property type="term" value="C:plasma membrane"/>
    <property type="evidence" value="ECO:0007669"/>
    <property type="project" value="UniProtKB-SubCell"/>
</dbReference>
<comment type="subcellular location">
    <subcellularLocation>
        <location evidence="1">Cell membrane</location>
        <topology evidence="1">Multi-pass membrane protein</topology>
    </subcellularLocation>
</comment>
<name>A0A919T533_9ACTN</name>
<dbReference type="FunFam" id="1.10.3470.10:FF:000001">
    <property type="entry name" value="Vitamin B12 ABC transporter permease BtuC"/>
    <property type="match status" value="1"/>
</dbReference>
<dbReference type="CDD" id="cd06550">
    <property type="entry name" value="TM_ABC_iron-siderophores_like"/>
    <property type="match status" value="1"/>
</dbReference>
<feature type="transmembrane region" description="Helical" evidence="8">
    <location>
        <begin position="248"/>
        <end position="276"/>
    </location>
</feature>
<evidence type="ECO:0000256" key="6">
    <source>
        <dbReference type="ARBA" id="ARBA00022989"/>
    </source>
</evidence>
<evidence type="ECO:0000313" key="10">
    <source>
        <dbReference type="Proteomes" id="UP000677082"/>
    </source>
</evidence>
<evidence type="ECO:0000256" key="7">
    <source>
        <dbReference type="ARBA" id="ARBA00023136"/>
    </source>
</evidence>
<organism evidence="9 10">
    <name type="scientific">Paractinoplanes toevensis</name>
    <dbReference type="NCBI Taxonomy" id="571911"/>
    <lineage>
        <taxon>Bacteria</taxon>
        <taxon>Bacillati</taxon>
        <taxon>Actinomycetota</taxon>
        <taxon>Actinomycetes</taxon>
        <taxon>Micromonosporales</taxon>
        <taxon>Micromonosporaceae</taxon>
        <taxon>Paractinoplanes</taxon>
    </lineage>
</organism>
<feature type="transmembrane region" description="Helical" evidence="8">
    <location>
        <begin position="316"/>
        <end position="334"/>
    </location>
</feature>
<feature type="transmembrane region" description="Helical" evidence="8">
    <location>
        <begin position="288"/>
        <end position="310"/>
    </location>
</feature>
<dbReference type="EMBL" id="BOQN01000010">
    <property type="protein sequence ID" value="GIM89038.1"/>
    <property type="molecule type" value="Genomic_DNA"/>
</dbReference>
<dbReference type="RefSeq" id="WP_213005001.1">
    <property type="nucleotide sequence ID" value="NZ_BOQN01000010.1"/>
</dbReference>
<sequence>MVLTRTASDARPALRRGTVLAAWLAVLGVVCLLSVAIGTRAIAPATVWDALVHHGAGADQTVVRDLRVPRTVLGLLAGVAFGLSGAVIQAVTRNPLADTQILGINAGAGLFMVLAIGFLGRTDIDQYLWFGFGGVAFALVGVYALGSAGRGGATPIRLTLAGVALGAVLDGISAGVRLVRPRAFDYLRFWDAGTIAGRPIEVARTILPFVLAGAVLALLVAGSLNAVALGDDLARSLGANIGRTRLLAVLAVMLLTGAATAAAGPIGFIGLMVPQVVRRFAGPDQRWIFAYTVVCGPVLLLSADIVGRVVIRPGELPVGIVTAFVGAPVLIWWIRRAKVGTR</sequence>
<dbReference type="AlphaFoldDB" id="A0A919T533"/>
<keyword evidence="4" id="KW-1003">Cell membrane</keyword>
<feature type="transmembrane region" description="Helical" evidence="8">
    <location>
        <begin position="20"/>
        <end position="43"/>
    </location>
</feature>
<evidence type="ECO:0000256" key="2">
    <source>
        <dbReference type="ARBA" id="ARBA00007935"/>
    </source>
</evidence>
<dbReference type="Proteomes" id="UP000677082">
    <property type="component" value="Unassembled WGS sequence"/>
</dbReference>
<feature type="transmembrane region" description="Helical" evidence="8">
    <location>
        <begin position="206"/>
        <end position="228"/>
    </location>
</feature>
<dbReference type="GO" id="GO:0033214">
    <property type="term" value="P:siderophore-iron import into cell"/>
    <property type="evidence" value="ECO:0007669"/>
    <property type="project" value="TreeGrafter"/>
</dbReference>
<keyword evidence="7 8" id="KW-0472">Membrane</keyword>
<evidence type="ECO:0000256" key="3">
    <source>
        <dbReference type="ARBA" id="ARBA00022448"/>
    </source>
</evidence>
<dbReference type="PANTHER" id="PTHR30472">
    <property type="entry name" value="FERRIC ENTEROBACTIN TRANSPORT SYSTEM PERMEASE PROTEIN"/>
    <property type="match status" value="1"/>
</dbReference>
<gene>
    <name evidence="9" type="ORF">Ato02nite_008310</name>
</gene>
<feature type="transmembrane region" description="Helical" evidence="8">
    <location>
        <begin position="158"/>
        <end position="179"/>
    </location>
</feature>
<evidence type="ECO:0000256" key="4">
    <source>
        <dbReference type="ARBA" id="ARBA00022475"/>
    </source>
</evidence>
<evidence type="ECO:0000256" key="1">
    <source>
        <dbReference type="ARBA" id="ARBA00004651"/>
    </source>
</evidence>
<accession>A0A919T533</accession>
<keyword evidence="6 8" id="KW-1133">Transmembrane helix</keyword>
<dbReference type="GO" id="GO:0022857">
    <property type="term" value="F:transmembrane transporter activity"/>
    <property type="evidence" value="ECO:0007669"/>
    <property type="project" value="InterPro"/>
</dbReference>
<evidence type="ECO:0000256" key="8">
    <source>
        <dbReference type="SAM" id="Phobius"/>
    </source>
</evidence>
<evidence type="ECO:0000256" key="5">
    <source>
        <dbReference type="ARBA" id="ARBA00022692"/>
    </source>
</evidence>
<dbReference type="InterPro" id="IPR000522">
    <property type="entry name" value="ABC_transptr_permease_BtuC"/>
</dbReference>
<dbReference type="PANTHER" id="PTHR30472:SF1">
    <property type="entry name" value="FE(3+) DICITRATE TRANSPORT SYSTEM PERMEASE PROTEIN FECC-RELATED"/>
    <property type="match status" value="1"/>
</dbReference>
<dbReference type="InterPro" id="IPR037294">
    <property type="entry name" value="ABC_BtuC-like"/>
</dbReference>
<proteinExistence type="inferred from homology"/>
<dbReference type="Pfam" id="PF01032">
    <property type="entry name" value="FecCD"/>
    <property type="match status" value="1"/>
</dbReference>
<feature type="transmembrane region" description="Helical" evidence="8">
    <location>
        <begin position="127"/>
        <end position="146"/>
    </location>
</feature>
<feature type="transmembrane region" description="Helical" evidence="8">
    <location>
        <begin position="102"/>
        <end position="120"/>
    </location>
</feature>
<comment type="similarity">
    <text evidence="2">Belongs to the binding-protein-dependent transport system permease family. FecCD subfamily.</text>
</comment>
<keyword evidence="5 8" id="KW-0812">Transmembrane</keyword>
<dbReference type="SUPFAM" id="SSF81345">
    <property type="entry name" value="ABC transporter involved in vitamin B12 uptake, BtuC"/>
    <property type="match status" value="1"/>
</dbReference>
<feature type="transmembrane region" description="Helical" evidence="8">
    <location>
        <begin position="72"/>
        <end position="90"/>
    </location>
</feature>